<feature type="region of interest" description="Disordered" evidence="1">
    <location>
        <begin position="68"/>
        <end position="91"/>
    </location>
</feature>
<name>A0A314Z2T1_PRUYE</name>
<protein>
    <submittedName>
        <fullName evidence="2">Uncharacterized protein</fullName>
    </submittedName>
</protein>
<proteinExistence type="predicted"/>
<dbReference type="EMBL" id="PJQY01000227">
    <property type="protein sequence ID" value="PQQ15572.1"/>
    <property type="molecule type" value="Genomic_DNA"/>
</dbReference>
<dbReference type="Proteomes" id="UP000250321">
    <property type="component" value="Unassembled WGS sequence"/>
</dbReference>
<sequence>MVRDLLVPGFINITEQKGRVEIFWSEGNYWISSKVMTRMKMADLPKMRPRQPSINLGRVAALSELGEHDAMQIPTAKTGPSSTSTTLSNMP</sequence>
<accession>A0A314Z2T1</accession>
<evidence type="ECO:0000313" key="3">
    <source>
        <dbReference type="Proteomes" id="UP000250321"/>
    </source>
</evidence>
<organism evidence="2 3">
    <name type="scientific">Prunus yedoensis var. nudiflora</name>
    <dbReference type="NCBI Taxonomy" id="2094558"/>
    <lineage>
        <taxon>Eukaryota</taxon>
        <taxon>Viridiplantae</taxon>
        <taxon>Streptophyta</taxon>
        <taxon>Embryophyta</taxon>
        <taxon>Tracheophyta</taxon>
        <taxon>Spermatophyta</taxon>
        <taxon>Magnoliopsida</taxon>
        <taxon>eudicotyledons</taxon>
        <taxon>Gunneridae</taxon>
        <taxon>Pentapetalae</taxon>
        <taxon>rosids</taxon>
        <taxon>fabids</taxon>
        <taxon>Rosales</taxon>
        <taxon>Rosaceae</taxon>
        <taxon>Amygdaloideae</taxon>
        <taxon>Amygdaleae</taxon>
        <taxon>Prunus</taxon>
    </lineage>
</organism>
<dbReference type="AlphaFoldDB" id="A0A314Z2T1"/>
<feature type="compositionally biased region" description="Polar residues" evidence="1">
    <location>
        <begin position="78"/>
        <end position="91"/>
    </location>
</feature>
<comment type="caution">
    <text evidence="2">The sequence shown here is derived from an EMBL/GenBank/DDBJ whole genome shotgun (WGS) entry which is preliminary data.</text>
</comment>
<gene>
    <name evidence="2" type="ORF">Pyn_28965</name>
</gene>
<evidence type="ECO:0000313" key="2">
    <source>
        <dbReference type="EMBL" id="PQQ15572.1"/>
    </source>
</evidence>
<evidence type="ECO:0000256" key="1">
    <source>
        <dbReference type="SAM" id="MobiDB-lite"/>
    </source>
</evidence>
<reference evidence="2 3" key="1">
    <citation type="submission" date="2018-02" db="EMBL/GenBank/DDBJ databases">
        <title>Draft genome of wild Prunus yedoensis var. nudiflora.</title>
        <authorList>
            <person name="Baek S."/>
            <person name="Kim J.-H."/>
            <person name="Choi K."/>
            <person name="Kim G.-B."/>
            <person name="Cho A."/>
            <person name="Jang H."/>
            <person name="Shin C.-H."/>
            <person name="Yu H.-J."/>
            <person name="Mun J.-H."/>
        </authorList>
    </citation>
    <scope>NUCLEOTIDE SEQUENCE [LARGE SCALE GENOMIC DNA]</scope>
    <source>
        <strain evidence="3">cv. Jeju island</strain>
        <tissue evidence="2">Leaf</tissue>
    </source>
</reference>
<keyword evidence="3" id="KW-1185">Reference proteome</keyword>